<dbReference type="AlphaFoldDB" id="A0A3R8J7B7"/>
<evidence type="ECO:0000259" key="2">
    <source>
        <dbReference type="PROSITE" id="PS51740"/>
    </source>
</evidence>
<dbReference type="RefSeq" id="WP_125072260.1">
    <property type="nucleotide sequence ID" value="NZ_QWZQ01000020.1"/>
</dbReference>
<dbReference type="Pfam" id="PF04014">
    <property type="entry name" value="MazE_antitoxin"/>
    <property type="match status" value="1"/>
</dbReference>
<feature type="domain" description="SpoVT-AbrB" evidence="2">
    <location>
        <begin position="13"/>
        <end position="47"/>
    </location>
</feature>
<dbReference type="Gene3D" id="2.10.260.10">
    <property type="match status" value="1"/>
</dbReference>
<dbReference type="EMBL" id="QWZQ01000020">
    <property type="protein sequence ID" value="RRK10449.1"/>
    <property type="molecule type" value="Genomic_DNA"/>
</dbReference>
<dbReference type="OrthoDB" id="9809003at2"/>
<sequence length="47" mass="5155">MIMMAAKLKGKTTYSLKIASRGRVTLPAPLRQRLGLKAGDELELNRG</sequence>
<gene>
    <name evidence="3" type="ORF">D1831_07225</name>
</gene>
<accession>A0A3R8J7B7</accession>
<evidence type="ECO:0000313" key="3">
    <source>
        <dbReference type="EMBL" id="RRK10449.1"/>
    </source>
</evidence>
<dbReference type="SUPFAM" id="SSF89447">
    <property type="entry name" value="AbrB/MazE/MraZ-like"/>
    <property type="match status" value="1"/>
</dbReference>
<dbReference type="NCBIfam" id="TIGR01439">
    <property type="entry name" value="lp_hng_hel_AbrB"/>
    <property type="match status" value="1"/>
</dbReference>
<dbReference type="GO" id="GO:0003677">
    <property type="term" value="F:DNA binding"/>
    <property type="evidence" value="ECO:0007669"/>
    <property type="project" value="UniProtKB-UniRule"/>
</dbReference>
<evidence type="ECO:0000313" key="4">
    <source>
        <dbReference type="Proteomes" id="UP000283633"/>
    </source>
</evidence>
<comment type="caution">
    <text evidence="3">The sequence shown here is derived from an EMBL/GenBank/DDBJ whole genome shotgun (WGS) entry which is preliminary data.</text>
</comment>
<organism evidence="3 4">
    <name type="scientific">Lactiplantibacillus garii</name>
    <dbReference type="NCBI Taxonomy" id="2306423"/>
    <lineage>
        <taxon>Bacteria</taxon>
        <taxon>Bacillati</taxon>
        <taxon>Bacillota</taxon>
        <taxon>Bacilli</taxon>
        <taxon>Lactobacillales</taxon>
        <taxon>Lactobacillaceae</taxon>
        <taxon>Lactiplantibacillus</taxon>
    </lineage>
</organism>
<name>A0A3R8J7B7_9LACO</name>
<keyword evidence="1 3" id="KW-0238">DNA-binding</keyword>
<reference evidence="3 4" key="1">
    <citation type="submission" date="2018-08" db="EMBL/GenBank/DDBJ databases">
        <title>Genome Lactobacillus garii FI11369.</title>
        <authorList>
            <person name="Diaz M."/>
            <person name="Narbad A."/>
        </authorList>
    </citation>
    <scope>NUCLEOTIDE SEQUENCE [LARGE SCALE GENOMIC DNA]</scope>
    <source>
        <strain evidence="3 4">FI11369</strain>
    </source>
</reference>
<protein>
    <submittedName>
        <fullName evidence="3">AbrB/MazE/SpoVT family DNA-binding domain-containing protein</fullName>
    </submittedName>
</protein>
<dbReference type="Proteomes" id="UP000283633">
    <property type="component" value="Unassembled WGS sequence"/>
</dbReference>
<keyword evidence="4" id="KW-1185">Reference proteome</keyword>
<dbReference type="PROSITE" id="PS51740">
    <property type="entry name" value="SPOVT_ABRB"/>
    <property type="match status" value="1"/>
</dbReference>
<evidence type="ECO:0000256" key="1">
    <source>
        <dbReference type="PROSITE-ProRule" id="PRU01076"/>
    </source>
</evidence>
<dbReference type="InterPro" id="IPR007159">
    <property type="entry name" value="SpoVT-AbrB_dom"/>
</dbReference>
<proteinExistence type="predicted"/>
<dbReference type="InterPro" id="IPR037914">
    <property type="entry name" value="SpoVT-AbrB_sf"/>
</dbReference>